<gene>
    <name evidence="1" type="ORF">DCAR_0205446</name>
</gene>
<evidence type="ECO:0000313" key="1">
    <source>
        <dbReference type="EMBL" id="WOG86245.1"/>
    </source>
</evidence>
<reference evidence="1" key="2">
    <citation type="submission" date="2022-03" db="EMBL/GenBank/DDBJ databases">
        <title>Draft title - Genomic analysis of global carrot germplasm unveils the trajectory of domestication and the origin of high carotenoid orange carrot.</title>
        <authorList>
            <person name="Iorizzo M."/>
            <person name="Ellison S."/>
            <person name="Senalik D."/>
            <person name="Macko-Podgorni A."/>
            <person name="Grzebelus D."/>
            <person name="Bostan H."/>
            <person name="Rolling W."/>
            <person name="Curaba J."/>
            <person name="Simon P."/>
        </authorList>
    </citation>
    <scope>NUCLEOTIDE SEQUENCE</scope>
    <source>
        <tissue evidence="1">Leaf</tissue>
    </source>
</reference>
<dbReference type="EMBL" id="CP093344">
    <property type="protein sequence ID" value="WOG86245.1"/>
    <property type="molecule type" value="Genomic_DNA"/>
</dbReference>
<protein>
    <submittedName>
        <fullName evidence="1">Uncharacterized protein</fullName>
    </submittedName>
</protein>
<sequence length="125" mass="14202">MTSKWIAEHYENEIRMNPTWPLGAFHKKIVNDWGCEVSLYAVGRAKRKALQVIKGHHVKQYGQLWDYVYAVKKAMPDSTIELVLDEPDGGPEDGPSARRFKRIYVCLGPLRRGFTSGCRPIIGSV</sequence>
<accession>A0AAF0WDX3</accession>
<dbReference type="PANTHER" id="PTHR31973">
    <property type="entry name" value="POLYPROTEIN, PUTATIVE-RELATED"/>
    <property type="match status" value="1"/>
</dbReference>
<keyword evidence="2" id="KW-1185">Reference proteome</keyword>
<dbReference type="Proteomes" id="UP000077755">
    <property type="component" value="Chromosome 2"/>
</dbReference>
<proteinExistence type="predicted"/>
<dbReference type="PANTHER" id="PTHR31973:SF187">
    <property type="entry name" value="MUTATOR TRANSPOSASE MUDRA PROTEIN"/>
    <property type="match status" value="1"/>
</dbReference>
<evidence type="ECO:0000313" key="2">
    <source>
        <dbReference type="Proteomes" id="UP000077755"/>
    </source>
</evidence>
<reference evidence="1" key="1">
    <citation type="journal article" date="2016" name="Nat. Genet.">
        <title>A high-quality carrot genome assembly provides new insights into carotenoid accumulation and asterid genome evolution.</title>
        <authorList>
            <person name="Iorizzo M."/>
            <person name="Ellison S."/>
            <person name="Senalik D."/>
            <person name="Zeng P."/>
            <person name="Satapoomin P."/>
            <person name="Huang J."/>
            <person name="Bowman M."/>
            <person name="Iovene M."/>
            <person name="Sanseverino W."/>
            <person name="Cavagnaro P."/>
            <person name="Yildiz M."/>
            <person name="Macko-Podgorni A."/>
            <person name="Moranska E."/>
            <person name="Grzebelus E."/>
            <person name="Grzebelus D."/>
            <person name="Ashrafi H."/>
            <person name="Zheng Z."/>
            <person name="Cheng S."/>
            <person name="Spooner D."/>
            <person name="Van Deynze A."/>
            <person name="Simon P."/>
        </authorList>
    </citation>
    <scope>NUCLEOTIDE SEQUENCE</scope>
    <source>
        <tissue evidence="1">Leaf</tissue>
    </source>
</reference>
<dbReference type="AlphaFoldDB" id="A0AAF0WDX3"/>
<name>A0AAF0WDX3_DAUCS</name>
<organism evidence="1 2">
    <name type="scientific">Daucus carota subsp. sativus</name>
    <name type="common">Carrot</name>
    <dbReference type="NCBI Taxonomy" id="79200"/>
    <lineage>
        <taxon>Eukaryota</taxon>
        <taxon>Viridiplantae</taxon>
        <taxon>Streptophyta</taxon>
        <taxon>Embryophyta</taxon>
        <taxon>Tracheophyta</taxon>
        <taxon>Spermatophyta</taxon>
        <taxon>Magnoliopsida</taxon>
        <taxon>eudicotyledons</taxon>
        <taxon>Gunneridae</taxon>
        <taxon>Pentapetalae</taxon>
        <taxon>asterids</taxon>
        <taxon>campanulids</taxon>
        <taxon>Apiales</taxon>
        <taxon>Apiaceae</taxon>
        <taxon>Apioideae</taxon>
        <taxon>Scandiceae</taxon>
        <taxon>Daucinae</taxon>
        <taxon>Daucus</taxon>
        <taxon>Daucus sect. Daucus</taxon>
    </lineage>
</organism>